<keyword evidence="4" id="KW-0548">Nucleotidyltransferase</keyword>
<dbReference type="InterPro" id="IPR005093">
    <property type="entry name" value="RNArep_beta"/>
</dbReference>
<evidence type="ECO:0000256" key="5">
    <source>
        <dbReference type="ARBA" id="ARBA00022741"/>
    </source>
</evidence>
<evidence type="ECO:0000256" key="7">
    <source>
        <dbReference type="ARBA" id="ARBA00030248"/>
    </source>
</evidence>
<keyword evidence="3" id="KW-0808">Transferase</keyword>
<reference evidence="11" key="1">
    <citation type="submission" date="2021-05" db="EMBL/GenBank/DDBJ databases">
        <authorList>
            <person name="Chen Y.-M."/>
            <person name="Zhang Y.-Z."/>
        </authorList>
    </citation>
    <scope>NUCLEOTIDE SEQUENCE</scope>
    <source>
        <strain evidence="11">273-k141_242751</strain>
    </source>
</reference>
<keyword evidence="9" id="KW-0472">Membrane</keyword>
<dbReference type="EMBL" id="MZ679615">
    <property type="protein sequence ID" value="UJQ85292.1"/>
    <property type="molecule type" value="Genomic_RNA"/>
</dbReference>
<keyword evidence="12" id="KW-1185">Reference proteome</keyword>
<dbReference type="PROSITE" id="PS50522">
    <property type="entry name" value="RDRP_PHAGE"/>
    <property type="match status" value="1"/>
</dbReference>
<keyword evidence="9" id="KW-0812">Transmembrane</keyword>
<name>A0ABY3SU94_9VIRU</name>
<evidence type="ECO:0000256" key="3">
    <source>
        <dbReference type="ARBA" id="ARBA00022679"/>
    </source>
</evidence>
<evidence type="ECO:0000256" key="9">
    <source>
        <dbReference type="SAM" id="Phobius"/>
    </source>
</evidence>
<dbReference type="Proteomes" id="UP001060035">
    <property type="component" value="Segment"/>
</dbReference>
<dbReference type="InterPro" id="IPR007096">
    <property type="entry name" value="RNA-dir_Rpol_cat_phage"/>
</dbReference>
<reference evidence="11" key="2">
    <citation type="journal article" date="2022" name="Nat. Microbiol.">
        <title>RNA viromes from terrestrial sites across China expand environmental viral diversity.</title>
        <authorList>
            <person name="Chiapello M."/>
            <person name="Rodriguez-Romero J."/>
            <person name="Ayllon M.A."/>
            <person name="Turina M."/>
        </authorList>
    </citation>
    <scope>NUCLEOTIDE SEQUENCE</scope>
    <source>
        <strain evidence="11">273-k141_242751</strain>
    </source>
</reference>
<evidence type="ECO:0000256" key="6">
    <source>
        <dbReference type="ARBA" id="ARBA00022953"/>
    </source>
</evidence>
<evidence type="ECO:0000256" key="4">
    <source>
        <dbReference type="ARBA" id="ARBA00022695"/>
    </source>
</evidence>
<organism evidence="11 12">
    <name type="scientific">Leviviridae sp</name>
    <dbReference type="NCBI Taxonomy" id="2027243"/>
    <lineage>
        <taxon>Viruses</taxon>
        <taxon>Riboviria</taxon>
        <taxon>Orthornavirae</taxon>
        <taxon>Lenarviricota</taxon>
        <taxon>Leviviricetes</taxon>
        <taxon>Norzivirales</taxon>
        <taxon>Fiersviridae</taxon>
    </lineage>
</organism>
<evidence type="ECO:0000256" key="2">
    <source>
        <dbReference type="ARBA" id="ARBA00022484"/>
    </source>
</evidence>
<feature type="transmembrane region" description="Helical" evidence="9">
    <location>
        <begin position="417"/>
        <end position="438"/>
    </location>
</feature>
<evidence type="ECO:0000256" key="8">
    <source>
        <dbReference type="ARBA" id="ARBA00048744"/>
    </source>
</evidence>
<keyword evidence="2" id="KW-0696">RNA-directed RNA polymerase</keyword>
<protein>
    <recommendedName>
        <fullName evidence="1">RNA-directed RNA polymerase</fullName>
        <ecNumber evidence="1">2.7.7.48</ecNumber>
    </recommendedName>
    <alternativeName>
        <fullName evidence="7">RNA replicase beta chain</fullName>
    </alternativeName>
</protein>
<comment type="catalytic activity">
    <reaction evidence="8">
        <text>RNA(n) + a ribonucleoside 5'-triphosphate = RNA(n+1) + diphosphate</text>
        <dbReference type="Rhea" id="RHEA:21248"/>
        <dbReference type="Rhea" id="RHEA-COMP:14527"/>
        <dbReference type="Rhea" id="RHEA-COMP:17342"/>
        <dbReference type="ChEBI" id="CHEBI:33019"/>
        <dbReference type="ChEBI" id="CHEBI:61557"/>
        <dbReference type="ChEBI" id="CHEBI:140395"/>
        <dbReference type="EC" id="2.7.7.48"/>
    </reaction>
</comment>
<accession>A0ABY3SU94</accession>
<evidence type="ECO:0000259" key="10">
    <source>
        <dbReference type="PROSITE" id="PS50522"/>
    </source>
</evidence>
<proteinExistence type="predicted"/>
<sequence length="652" mass="74253">MNTSKSYCSYFLGLYAAMLSDIAEQSPDIHADCERDYKRLLLVMENHGIPFLTDTMVQFAKHFDRCLADGRLTSTGLTHFGPYKRGGVIPRLFKGLLLRVFHKSGLLRSVPDVQSIRRLRELLMLGKSLKIACPDSRIYENVREFFETDAEVLSPSLSWDDDWLDLDSISSLSFRDYILSDPLFDGLLIPGEGSSSIEPRLADSVQRTADVVSSFLGRFIPSDWKPRHGPGAVSDLKGNSYKYNFPSWSDRLEMTFPYADFAHANYSLWSDHIQHESDNHALTCESPSKMIAVPKTYRAPRLIASEPTANQWCQQIIRDFLMSRISHTPISSSVKFHDQSWNGLRALEASHTGEYATIDLSSASDRISCRVVERLFRRNTDLLRAMHSCRVRYITQDLDKASPSLYRLRKFSTMGSALTFPVQTILFTVIAIGCILYYENKPLTIRSIKDVSRRVRVFGDDIIVPNHVSELVMDTLVTFGLKVNIQKSFWTGKFRESCGVDAYDGHDVTKVNVNHVPSWSKPESVLSAVDCHNSLYLRGYFGTANFIKKTIEAGRRYVFPPVMPGSGTIGWYTYDALDYSHLRDRWNPRLHRREYSVTRSLGTRHRGSVDCNSAILQYFVEAAGQRDIHGDRIGNLSQRCPLKLRRTWVELA</sequence>
<feature type="domain" description="RdRp catalytic" evidence="10">
    <location>
        <begin position="344"/>
        <end position="492"/>
    </location>
</feature>
<keyword evidence="5" id="KW-0547">Nucleotide-binding</keyword>
<keyword evidence="9" id="KW-1133">Transmembrane helix</keyword>
<evidence type="ECO:0000256" key="1">
    <source>
        <dbReference type="ARBA" id="ARBA00012494"/>
    </source>
</evidence>
<dbReference type="EC" id="2.7.7.48" evidence="1"/>
<evidence type="ECO:0000313" key="12">
    <source>
        <dbReference type="Proteomes" id="UP001060035"/>
    </source>
</evidence>
<dbReference type="Pfam" id="PF03431">
    <property type="entry name" value="RNA_replicase_B"/>
    <property type="match status" value="1"/>
</dbReference>
<keyword evidence="6" id="KW-0693">Viral RNA replication</keyword>
<evidence type="ECO:0000313" key="11">
    <source>
        <dbReference type="EMBL" id="UJQ85292.1"/>
    </source>
</evidence>